<evidence type="ECO:0000256" key="3">
    <source>
        <dbReference type="ARBA" id="ARBA00008621"/>
    </source>
</evidence>
<dbReference type="Pfam" id="PF03737">
    <property type="entry name" value="RraA-like"/>
    <property type="match status" value="1"/>
</dbReference>
<dbReference type="GO" id="GO:0046872">
    <property type="term" value="F:metal ion binding"/>
    <property type="evidence" value="ECO:0007669"/>
    <property type="project" value="UniProtKB-KW"/>
</dbReference>
<keyword evidence="13" id="KW-0460">Magnesium</keyword>
<accession>A0A6L5G7D4</accession>
<name>A0A6L5G7D4_9ACTN</name>
<evidence type="ECO:0000256" key="5">
    <source>
        <dbReference type="ARBA" id="ARBA00012213"/>
    </source>
</evidence>
<comment type="cofactor">
    <cofactor evidence="2">
        <name>a divalent metal cation</name>
        <dbReference type="ChEBI" id="CHEBI:60240"/>
    </cofactor>
</comment>
<feature type="binding site" evidence="13">
    <location>
        <begin position="88"/>
        <end position="91"/>
    </location>
    <ligand>
        <name>substrate</name>
    </ligand>
</feature>
<dbReference type="PANTHER" id="PTHR33254:SF4">
    <property type="entry name" value="4-HYDROXY-4-METHYL-2-OXOGLUTARATE ALDOLASE 3-RELATED"/>
    <property type="match status" value="1"/>
</dbReference>
<dbReference type="RefSeq" id="WP_153024712.1">
    <property type="nucleotide sequence ID" value="NZ_WIAO01000007.1"/>
</dbReference>
<sequence length="234" mass="24852">MEALELQQTYQDLTTAHVADAALRLGVPLRCAPATVRPLWDGVHLVGRARPARHYGSVDVFLEALERAAPGEVLVVDNAGRADESCVGDLMALEARQAGLGGIVIWGLHRDTAELRAIGLPVFSQGALPAGPQRLDPQEPEALTSARVGEHLVTADDVVLADDDGVLFVPLARAADLAAAAAAIRDTERRQAARMRLGTGLRAQVAFADYLAARDLHGATFRQHLRAIGGAIEE</sequence>
<feature type="binding site" evidence="13">
    <location>
        <position position="110"/>
    </location>
    <ligand>
        <name>substrate</name>
    </ligand>
</feature>
<dbReference type="PANTHER" id="PTHR33254">
    <property type="entry name" value="4-HYDROXY-4-METHYL-2-OXOGLUTARATE ALDOLASE 3-RELATED"/>
    <property type="match status" value="1"/>
</dbReference>
<evidence type="ECO:0000256" key="9">
    <source>
        <dbReference type="ARBA" id="ARBA00029596"/>
    </source>
</evidence>
<evidence type="ECO:0000313" key="15">
    <source>
        <dbReference type="Proteomes" id="UP000477750"/>
    </source>
</evidence>
<evidence type="ECO:0000313" key="14">
    <source>
        <dbReference type="EMBL" id="MQM25556.1"/>
    </source>
</evidence>
<dbReference type="EC" id="4.1.1.112" evidence="6"/>
<comment type="similarity">
    <text evidence="3">Belongs to the class II aldolase/RraA-like family.</text>
</comment>
<organism evidence="14 15">
    <name type="scientific">Glycomyces albidus</name>
    <dbReference type="NCBI Taxonomy" id="2656774"/>
    <lineage>
        <taxon>Bacteria</taxon>
        <taxon>Bacillati</taxon>
        <taxon>Actinomycetota</taxon>
        <taxon>Actinomycetes</taxon>
        <taxon>Glycomycetales</taxon>
        <taxon>Glycomycetaceae</taxon>
        <taxon>Glycomyces</taxon>
    </lineage>
</organism>
<evidence type="ECO:0000256" key="11">
    <source>
        <dbReference type="ARBA" id="ARBA00032305"/>
    </source>
</evidence>
<dbReference type="EMBL" id="WIAO01000007">
    <property type="protein sequence ID" value="MQM25556.1"/>
    <property type="molecule type" value="Genomic_DNA"/>
</dbReference>
<dbReference type="Proteomes" id="UP000477750">
    <property type="component" value="Unassembled WGS sequence"/>
</dbReference>
<gene>
    <name evidence="14" type="ORF">GFD30_08225</name>
</gene>
<reference evidence="14 15" key="1">
    <citation type="submission" date="2019-10" db="EMBL/GenBank/DDBJ databases">
        <title>Glycomyces albidus sp. nov., a novel actinomycete isolated from rhizosphere soil of wheat (Triticum aestivum L.).</title>
        <authorList>
            <person name="Qian L."/>
        </authorList>
    </citation>
    <scope>NUCLEOTIDE SEQUENCE [LARGE SCALE GENOMIC DNA]</scope>
    <source>
        <strain evidence="14 15">NEAU-7082</strain>
    </source>
</reference>
<keyword evidence="15" id="KW-1185">Reference proteome</keyword>
<dbReference type="CDD" id="cd16841">
    <property type="entry name" value="RraA_family"/>
    <property type="match status" value="1"/>
</dbReference>
<dbReference type="GO" id="GO:0047443">
    <property type="term" value="F:4-hydroxy-4-methyl-2-oxoglutarate aldolase activity"/>
    <property type="evidence" value="ECO:0007669"/>
    <property type="project" value="UniProtKB-EC"/>
</dbReference>
<dbReference type="GO" id="GO:0008948">
    <property type="term" value="F:oxaloacetate decarboxylase activity"/>
    <property type="evidence" value="ECO:0007669"/>
    <property type="project" value="UniProtKB-EC"/>
</dbReference>
<comment type="caution">
    <text evidence="14">The sequence shown here is derived from an EMBL/GenBank/DDBJ whole genome shotgun (WGS) entry which is preliminary data.</text>
</comment>
<evidence type="ECO:0000256" key="10">
    <source>
        <dbReference type="ARBA" id="ARBA00030169"/>
    </source>
</evidence>
<comment type="function">
    <text evidence="8">Catalyzes the aldol cleavage of 4-hydroxy-4-methyl-2-oxoglutarate (HMG) into 2 molecules of pyruvate. Also contains a secondary oxaloacetate (OAA) decarboxylase activity due to the common pyruvate enolate transition state formed following C-C bond cleavage in the retro-aldol and decarboxylation reactions.</text>
</comment>
<dbReference type="InterPro" id="IPR036704">
    <property type="entry name" value="RraA/RraA-like_sf"/>
</dbReference>
<comment type="catalytic activity">
    <reaction evidence="1">
        <text>4-hydroxy-4-methyl-2-oxoglutarate = 2 pyruvate</text>
        <dbReference type="Rhea" id="RHEA:22748"/>
        <dbReference type="ChEBI" id="CHEBI:15361"/>
        <dbReference type="ChEBI" id="CHEBI:58276"/>
        <dbReference type="EC" id="4.1.3.17"/>
    </reaction>
</comment>
<evidence type="ECO:0000256" key="8">
    <source>
        <dbReference type="ARBA" id="ARBA00025046"/>
    </source>
</evidence>
<evidence type="ECO:0000256" key="12">
    <source>
        <dbReference type="ARBA" id="ARBA00047973"/>
    </source>
</evidence>
<protein>
    <recommendedName>
        <fullName evidence="7">Putative 4-hydroxy-4-methyl-2-oxoglutarate aldolase</fullName>
        <ecNumber evidence="6">4.1.1.112</ecNumber>
        <ecNumber evidence="5">4.1.3.17</ecNumber>
    </recommendedName>
    <alternativeName>
        <fullName evidence="11">Oxaloacetate decarboxylase</fullName>
    </alternativeName>
    <alternativeName>
        <fullName evidence="9">Regulator of ribonuclease activity homolog</fullName>
    </alternativeName>
    <alternativeName>
        <fullName evidence="10">RraA-like protein</fullName>
    </alternativeName>
</protein>
<evidence type="ECO:0000256" key="4">
    <source>
        <dbReference type="ARBA" id="ARBA00011233"/>
    </source>
</evidence>
<evidence type="ECO:0000256" key="6">
    <source>
        <dbReference type="ARBA" id="ARBA00012947"/>
    </source>
</evidence>
<evidence type="ECO:0000256" key="2">
    <source>
        <dbReference type="ARBA" id="ARBA00001968"/>
    </source>
</evidence>
<proteinExistence type="inferred from homology"/>
<keyword evidence="13" id="KW-0479">Metal-binding</keyword>
<evidence type="ECO:0000256" key="13">
    <source>
        <dbReference type="PIRSR" id="PIRSR605493-1"/>
    </source>
</evidence>
<comment type="catalytic activity">
    <reaction evidence="12">
        <text>oxaloacetate + H(+) = pyruvate + CO2</text>
        <dbReference type="Rhea" id="RHEA:15641"/>
        <dbReference type="ChEBI" id="CHEBI:15361"/>
        <dbReference type="ChEBI" id="CHEBI:15378"/>
        <dbReference type="ChEBI" id="CHEBI:16452"/>
        <dbReference type="ChEBI" id="CHEBI:16526"/>
        <dbReference type="EC" id="4.1.1.112"/>
    </reaction>
</comment>
<evidence type="ECO:0000256" key="7">
    <source>
        <dbReference type="ARBA" id="ARBA00016549"/>
    </source>
</evidence>
<evidence type="ECO:0000256" key="1">
    <source>
        <dbReference type="ARBA" id="ARBA00001342"/>
    </source>
</evidence>
<dbReference type="SUPFAM" id="SSF89562">
    <property type="entry name" value="RraA-like"/>
    <property type="match status" value="1"/>
</dbReference>
<dbReference type="InterPro" id="IPR005493">
    <property type="entry name" value="RraA/RraA-like"/>
</dbReference>
<comment type="subunit">
    <text evidence="4">Homotrimer.</text>
</comment>
<feature type="binding site" evidence="13">
    <location>
        <position position="111"/>
    </location>
    <ligand>
        <name>Mg(2+)</name>
        <dbReference type="ChEBI" id="CHEBI:18420"/>
    </ligand>
</feature>
<comment type="cofactor">
    <cofactor evidence="13">
        <name>Mg(2+)</name>
        <dbReference type="ChEBI" id="CHEBI:18420"/>
    </cofactor>
</comment>
<dbReference type="AlphaFoldDB" id="A0A6L5G7D4"/>
<dbReference type="Gene3D" id="3.50.30.40">
    <property type="entry name" value="Ribonuclease E inhibitor RraA/RraA-like"/>
    <property type="match status" value="1"/>
</dbReference>
<dbReference type="EC" id="4.1.3.17" evidence="5"/>